<sequence>MECIFHHANQIQPPYGSNKCSLGLTQPLKLNRSGASRLKIGKEHYYDPY</sequence>
<evidence type="ECO:0000313" key="1">
    <source>
        <dbReference type="EMBL" id="KAF7764838.1"/>
    </source>
</evidence>
<name>A0AAD4FQA8_9GAMM</name>
<organism evidence="1 2">
    <name type="scientific">Pseudoalteromonas citrea</name>
    <dbReference type="NCBI Taxonomy" id="43655"/>
    <lineage>
        <taxon>Bacteria</taxon>
        <taxon>Pseudomonadati</taxon>
        <taxon>Pseudomonadota</taxon>
        <taxon>Gammaproteobacteria</taxon>
        <taxon>Alteromonadales</taxon>
        <taxon>Pseudoalteromonadaceae</taxon>
        <taxon>Pseudoalteromonas</taxon>
    </lineage>
</organism>
<comment type="caution">
    <text evidence="1">The sequence shown here is derived from an EMBL/GenBank/DDBJ whole genome shotgun (WGS) entry which is preliminary data.</text>
</comment>
<reference evidence="1" key="2">
    <citation type="submission" date="2015-03" db="EMBL/GenBank/DDBJ databases">
        <title>Genome sequence of Pseudoalteromonas citrea.</title>
        <authorList>
            <person name="Xie B.-B."/>
            <person name="Rong J.-C."/>
            <person name="Qin Q.-L."/>
            <person name="Zhang Y.-Z."/>
        </authorList>
    </citation>
    <scope>NUCLEOTIDE SEQUENCE</scope>
    <source>
        <strain evidence="1">DSM 8771</strain>
    </source>
</reference>
<proteinExistence type="predicted"/>
<evidence type="ECO:0000313" key="2">
    <source>
        <dbReference type="Proteomes" id="UP000016487"/>
    </source>
</evidence>
<protein>
    <submittedName>
        <fullName evidence="1">Uncharacterized protein</fullName>
    </submittedName>
</protein>
<dbReference type="AlphaFoldDB" id="A0AAD4FQA8"/>
<accession>A0AAD4FQA8</accession>
<reference evidence="1" key="1">
    <citation type="journal article" date="2012" name="J. Bacteriol.">
        <title>Genome sequences of type strains of seven species of the marine bacterium Pseudoalteromonas.</title>
        <authorList>
            <person name="Xie B.B."/>
            <person name="Shu Y.L."/>
            <person name="Qin Q.L."/>
            <person name="Rong J.C."/>
            <person name="Zhang X.Y."/>
            <person name="Chen X.L."/>
            <person name="Shi M."/>
            <person name="He H.L."/>
            <person name="Zhou B.C."/>
            <person name="Zhang Y.Z."/>
        </authorList>
    </citation>
    <scope>NUCLEOTIDE SEQUENCE</scope>
    <source>
        <strain evidence="1">DSM 8771</strain>
    </source>
</reference>
<dbReference type="EMBL" id="AHBZ03000027">
    <property type="protein sequence ID" value="KAF7764838.1"/>
    <property type="molecule type" value="Genomic_DNA"/>
</dbReference>
<gene>
    <name evidence="1" type="ORF">PCIT_b0923</name>
</gene>
<dbReference type="Proteomes" id="UP000016487">
    <property type="component" value="Unassembled WGS sequence"/>
</dbReference>